<keyword evidence="2" id="KW-1185">Reference proteome</keyword>
<dbReference type="STRING" id="113226.A0A139ICC8"/>
<comment type="caution">
    <text evidence="1">The sequence shown here is derived from an EMBL/GenBank/DDBJ whole genome shotgun (WGS) entry which is preliminary data.</text>
</comment>
<organism evidence="1 2">
    <name type="scientific">Pseudocercospora musae</name>
    <dbReference type="NCBI Taxonomy" id="113226"/>
    <lineage>
        <taxon>Eukaryota</taxon>
        <taxon>Fungi</taxon>
        <taxon>Dikarya</taxon>
        <taxon>Ascomycota</taxon>
        <taxon>Pezizomycotina</taxon>
        <taxon>Dothideomycetes</taxon>
        <taxon>Dothideomycetidae</taxon>
        <taxon>Mycosphaerellales</taxon>
        <taxon>Mycosphaerellaceae</taxon>
        <taxon>Pseudocercospora</taxon>
    </lineage>
</organism>
<proteinExistence type="predicted"/>
<evidence type="ECO:0000313" key="2">
    <source>
        <dbReference type="Proteomes" id="UP000073492"/>
    </source>
</evidence>
<protein>
    <recommendedName>
        <fullName evidence="3">Thioredoxin domain-containing protein</fullName>
    </recommendedName>
</protein>
<dbReference type="Gene3D" id="3.40.30.10">
    <property type="entry name" value="Glutaredoxin"/>
    <property type="match status" value="1"/>
</dbReference>
<gene>
    <name evidence="1" type="ORF">AC579_2050</name>
</gene>
<dbReference type="Proteomes" id="UP000073492">
    <property type="component" value="Unassembled WGS sequence"/>
</dbReference>
<dbReference type="CDD" id="cd02947">
    <property type="entry name" value="TRX_family"/>
    <property type="match status" value="1"/>
</dbReference>
<dbReference type="AlphaFoldDB" id="A0A139ICC8"/>
<sequence length="100" mass="11231">MAEDGFENESDFAKLLQTSGKNVLIYAYEGQIPSRAKDLARMFSHTTIAYMVDISQHLEAENYFGIIEVPTFIVYRNGEEIKRVLGMDPAGLESLVKILA</sequence>
<dbReference type="SUPFAM" id="SSF52833">
    <property type="entry name" value="Thioredoxin-like"/>
    <property type="match status" value="1"/>
</dbReference>
<dbReference type="InterPro" id="IPR036249">
    <property type="entry name" value="Thioredoxin-like_sf"/>
</dbReference>
<dbReference type="EMBL" id="LFZO01000158">
    <property type="protein sequence ID" value="KXT12256.1"/>
    <property type="molecule type" value="Genomic_DNA"/>
</dbReference>
<accession>A0A139ICC8</accession>
<dbReference type="OrthoDB" id="2121326at2759"/>
<evidence type="ECO:0000313" key="1">
    <source>
        <dbReference type="EMBL" id="KXT12256.1"/>
    </source>
</evidence>
<name>A0A139ICC8_9PEZI</name>
<evidence type="ECO:0008006" key="3">
    <source>
        <dbReference type="Google" id="ProtNLM"/>
    </source>
</evidence>
<reference evidence="1 2" key="1">
    <citation type="submission" date="2015-07" db="EMBL/GenBank/DDBJ databases">
        <title>Comparative genomics of the Sigatoka disease complex on banana suggests a link between parallel evolutionary changes in Pseudocercospora fijiensis and Pseudocercospora eumusae and increased virulence on the banana host.</title>
        <authorList>
            <person name="Chang T.-C."/>
            <person name="Salvucci A."/>
            <person name="Crous P.W."/>
            <person name="Stergiopoulos I."/>
        </authorList>
    </citation>
    <scope>NUCLEOTIDE SEQUENCE [LARGE SCALE GENOMIC DNA]</scope>
    <source>
        <strain evidence="1 2">CBS 116634</strain>
    </source>
</reference>